<reference evidence="3 4" key="1">
    <citation type="submission" date="2016-07" db="EMBL/GenBank/DDBJ databases">
        <title>Multiple horizontal gene transfer events from other fungi enriched the ability of initially mycotrophic Trichoderma (Ascomycota) to feed on dead plant biomass.</title>
        <authorList>
            <consortium name="DOE Joint Genome Institute"/>
            <person name="Aerts A."/>
            <person name="Atanasova L."/>
            <person name="Chenthamara K."/>
            <person name="Zhang J."/>
            <person name="Grujic M."/>
            <person name="Henrissat B."/>
            <person name="Kuo A."/>
            <person name="Salamov A."/>
            <person name="Lipzen A."/>
            <person name="Labutti K."/>
            <person name="Barry K."/>
            <person name="Miao Y."/>
            <person name="Rahimi M.J."/>
            <person name="Shen Q."/>
            <person name="Grigoriev I.V."/>
            <person name="Kubicek C.P."/>
            <person name="Druzhinina I.S."/>
        </authorList>
    </citation>
    <scope>NUCLEOTIDE SEQUENCE [LARGE SCALE GENOMIC DNA]</scope>
    <source>
        <strain evidence="3 4">CBS 433.97</strain>
    </source>
</reference>
<dbReference type="EMBL" id="KZ679259">
    <property type="protein sequence ID" value="PTB43115.1"/>
    <property type="molecule type" value="Genomic_DNA"/>
</dbReference>
<name>A0A2T3ZE85_TRIA4</name>
<evidence type="ECO:0000313" key="3">
    <source>
        <dbReference type="EMBL" id="PTB43115.1"/>
    </source>
</evidence>
<dbReference type="SUPFAM" id="SSF52540">
    <property type="entry name" value="P-loop containing nucleoside triphosphate hydrolases"/>
    <property type="match status" value="1"/>
</dbReference>
<protein>
    <recommendedName>
        <fullName evidence="2">Nephrocystin 3-like N-terminal domain-containing protein</fullName>
    </recommendedName>
</protein>
<evidence type="ECO:0000313" key="4">
    <source>
        <dbReference type="Proteomes" id="UP000240493"/>
    </source>
</evidence>
<evidence type="ECO:0000259" key="2">
    <source>
        <dbReference type="Pfam" id="PF24883"/>
    </source>
</evidence>
<proteinExistence type="predicted"/>
<dbReference type="InterPro" id="IPR056884">
    <property type="entry name" value="NPHP3-like_N"/>
</dbReference>
<dbReference type="PANTHER" id="PTHR10039:SF14">
    <property type="entry name" value="NACHT DOMAIN-CONTAINING PROTEIN"/>
    <property type="match status" value="1"/>
</dbReference>
<dbReference type="STRING" id="1042311.A0A2T3ZE85"/>
<dbReference type="Gene3D" id="3.40.50.300">
    <property type="entry name" value="P-loop containing nucleotide triphosphate hydrolases"/>
    <property type="match status" value="1"/>
</dbReference>
<dbReference type="Proteomes" id="UP000240493">
    <property type="component" value="Unassembled WGS sequence"/>
</dbReference>
<feature type="non-terminal residue" evidence="3">
    <location>
        <position position="557"/>
    </location>
</feature>
<dbReference type="Pfam" id="PF24883">
    <property type="entry name" value="NPHP3_N"/>
    <property type="match status" value="1"/>
</dbReference>
<evidence type="ECO:0000256" key="1">
    <source>
        <dbReference type="ARBA" id="ARBA00022737"/>
    </source>
</evidence>
<organism evidence="3 4">
    <name type="scientific">Trichoderma asperellum (strain ATCC 204424 / CBS 433.97 / NBRC 101777)</name>
    <dbReference type="NCBI Taxonomy" id="1042311"/>
    <lineage>
        <taxon>Eukaryota</taxon>
        <taxon>Fungi</taxon>
        <taxon>Dikarya</taxon>
        <taxon>Ascomycota</taxon>
        <taxon>Pezizomycotina</taxon>
        <taxon>Sordariomycetes</taxon>
        <taxon>Hypocreomycetidae</taxon>
        <taxon>Hypocreales</taxon>
        <taxon>Hypocreaceae</taxon>
        <taxon>Trichoderma</taxon>
    </lineage>
</organism>
<sequence>MARNHNVSDNTFGNNAAFIQGGVKTTINIGSPEEEDSSWLEKISQTNPTYDKKRILESKGPFLYKPFCWILDNEDFNRWRNTEKSGVFWIKGDPGKGKTMLLGGLIDNVEENPGNINLTYFFCQATDSRINTATAIIGGLIVSFIKQHQDFRLEIYEKYKGDLDKLNGPDGWYILSDMFEEVTQHPDLPYPVCIVDALDECEQEHGCKQLLKLIIETSGRVKWLISSRNITEIERELQAVDSSRRLSLELKENAEYVTKSVDLYINESIQNIMALKGDEKLQIRVTNTLKSKANGTFLWVALVIEQLRNTKHRHVENVLEEIPEGLENLYHLILKRLAKQKDKEVYQILLSTVTTAERPLRLEELLTFISFQWKDYRTTHSLRDIQDIVKDCRSFLSIRDDDNTVDFIHQSAKDYIMGAASKIIFPSGIEYQHYIMFTASLRAMFRTLKHNIYGLKDPGSDTATISPPNPDPLAPIAYCCVFWVEHLFRSCDSGASRDKIFLKDDRTLHSFLRVKYLCWLESLALLRSLVPQGVDAIQKLQNLLSGYYKSEFNGRHV</sequence>
<accession>A0A2T3ZE85</accession>
<feature type="domain" description="Nephrocystin 3-like N-terminal" evidence="2">
    <location>
        <begin position="69"/>
        <end position="228"/>
    </location>
</feature>
<keyword evidence="1" id="KW-0677">Repeat</keyword>
<dbReference type="PANTHER" id="PTHR10039">
    <property type="entry name" value="AMELOGENIN"/>
    <property type="match status" value="1"/>
</dbReference>
<dbReference type="InterPro" id="IPR027417">
    <property type="entry name" value="P-loop_NTPase"/>
</dbReference>
<gene>
    <name evidence="3" type="ORF">M441DRAFT_163181</name>
</gene>
<dbReference type="AlphaFoldDB" id="A0A2T3ZE85"/>
<dbReference type="OrthoDB" id="4897932at2759"/>
<keyword evidence="4" id="KW-1185">Reference proteome</keyword>